<gene>
    <name evidence="1" type="ORF">COMA2_150099</name>
</gene>
<reference evidence="2" key="1">
    <citation type="submission" date="2015-10" db="EMBL/GenBank/DDBJ databases">
        <authorList>
            <person name="Luecker S."/>
            <person name="Luecker S."/>
        </authorList>
    </citation>
    <scope>NUCLEOTIDE SEQUENCE [LARGE SCALE GENOMIC DNA]</scope>
</reference>
<evidence type="ECO:0000313" key="2">
    <source>
        <dbReference type="Proteomes" id="UP000198736"/>
    </source>
</evidence>
<dbReference type="Proteomes" id="UP000198736">
    <property type="component" value="Unassembled WGS sequence"/>
</dbReference>
<accession>A0A0S4LG40</accession>
<proteinExistence type="predicted"/>
<dbReference type="EMBL" id="CZPZ01000007">
    <property type="protein sequence ID" value="CUS34098.1"/>
    <property type="molecule type" value="Genomic_DNA"/>
</dbReference>
<name>A0A0S4LG40_9BACT</name>
<keyword evidence="2" id="KW-1185">Reference proteome</keyword>
<dbReference type="STRING" id="1742973.COMA2_150099"/>
<protein>
    <submittedName>
        <fullName evidence="1">Uncharacterized protein</fullName>
    </submittedName>
</protein>
<dbReference type="AlphaFoldDB" id="A0A0S4LG40"/>
<organism evidence="1 2">
    <name type="scientific">Candidatus Nitrospira nitrificans</name>
    <dbReference type="NCBI Taxonomy" id="1742973"/>
    <lineage>
        <taxon>Bacteria</taxon>
        <taxon>Pseudomonadati</taxon>
        <taxon>Nitrospirota</taxon>
        <taxon>Nitrospiria</taxon>
        <taxon>Nitrospirales</taxon>
        <taxon>Nitrospiraceae</taxon>
        <taxon>Nitrospira</taxon>
    </lineage>
</organism>
<sequence length="40" mass="4413">MEIGGMYLSHNIDDFFVKMTQIPTLSQISNTVILLSLKGG</sequence>
<evidence type="ECO:0000313" key="1">
    <source>
        <dbReference type="EMBL" id="CUS34098.1"/>
    </source>
</evidence>